<keyword evidence="2" id="KW-0479">Metal-binding</keyword>
<evidence type="ECO:0000313" key="6">
    <source>
        <dbReference type="EMBL" id="MPM15899.1"/>
    </source>
</evidence>
<dbReference type="InterPro" id="IPR017896">
    <property type="entry name" value="4Fe4S_Fe-S-bd"/>
</dbReference>
<dbReference type="PANTHER" id="PTHR24960">
    <property type="entry name" value="PHOTOSYSTEM I IRON-SULFUR CENTER-RELATED"/>
    <property type="match status" value="1"/>
</dbReference>
<dbReference type="InterPro" id="IPR050157">
    <property type="entry name" value="PSI_iron-sulfur_center"/>
</dbReference>
<comment type="caution">
    <text evidence="6">The sequence shown here is derived from an EMBL/GenBank/DDBJ whole genome shotgun (WGS) entry which is preliminary data.</text>
</comment>
<evidence type="ECO:0000256" key="1">
    <source>
        <dbReference type="ARBA" id="ARBA00022485"/>
    </source>
</evidence>
<dbReference type="GO" id="GO:0046872">
    <property type="term" value="F:metal ion binding"/>
    <property type="evidence" value="ECO:0007669"/>
    <property type="project" value="UniProtKB-KW"/>
</dbReference>
<gene>
    <name evidence="6" type="ORF">SDC9_62273</name>
</gene>
<protein>
    <submittedName>
        <fullName evidence="6">Ferredoxin</fullName>
    </submittedName>
</protein>
<organism evidence="6">
    <name type="scientific">bioreactor metagenome</name>
    <dbReference type="NCBI Taxonomy" id="1076179"/>
    <lineage>
        <taxon>unclassified sequences</taxon>
        <taxon>metagenomes</taxon>
        <taxon>ecological metagenomes</taxon>
    </lineage>
</organism>
<feature type="domain" description="4Fe-4S ferredoxin-type" evidence="5">
    <location>
        <begin position="1"/>
        <end position="28"/>
    </location>
</feature>
<reference evidence="6" key="1">
    <citation type="submission" date="2019-08" db="EMBL/GenBank/DDBJ databases">
        <authorList>
            <person name="Kucharzyk K."/>
            <person name="Murdoch R.W."/>
            <person name="Higgins S."/>
            <person name="Loffler F."/>
        </authorList>
    </citation>
    <scope>NUCLEOTIDE SEQUENCE</scope>
</reference>
<evidence type="ECO:0000256" key="4">
    <source>
        <dbReference type="ARBA" id="ARBA00023014"/>
    </source>
</evidence>
<keyword evidence="1" id="KW-0004">4Fe-4S</keyword>
<dbReference type="PROSITE" id="PS00198">
    <property type="entry name" value="4FE4S_FER_1"/>
    <property type="match status" value="1"/>
</dbReference>
<evidence type="ECO:0000256" key="2">
    <source>
        <dbReference type="ARBA" id="ARBA00022723"/>
    </source>
</evidence>
<proteinExistence type="predicted"/>
<sequence length="57" mass="5582">MAYKITSACVSCGSCADVCPAGAISQGDESYVIDASACLDCGSCSDTCPNGAIVPAE</sequence>
<dbReference type="GO" id="GO:0051539">
    <property type="term" value="F:4 iron, 4 sulfur cluster binding"/>
    <property type="evidence" value="ECO:0007669"/>
    <property type="project" value="UniProtKB-KW"/>
</dbReference>
<evidence type="ECO:0000259" key="5">
    <source>
        <dbReference type="PROSITE" id="PS51379"/>
    </source>
</evidence>
<name>A0A644XII7_9ZZZZ</name>
<feature type="domain" description="4Fe-4S ferredoxin-type" evidence="5">
    <location>
        <begin position="29"/>
        <end position="57"/>
    </location>
</feature>
<keyword evidence="3" id="KW-0408">Iron</keyword>
<evidence type="ECO:0000256" key="3">
    <source>
        <dbReference type="ARBA" id="ARBA00023004"/>
    </source>
</evidence>
<dbReference type="AlphaFoldDB" id="A0A644XII7"/>
<dbReference type="PANTHER" id="PTHR24960:SF79">
    <property type="entry name" value="PHOTOSYSTEM I IRON-SULFUR CENTER"/>
    <property type="match status" value="1"/>
</dbReference>
<dbReference type="InterPro" id="IPR017900">
    <property type="entry name" value="4Fe4S_Fe_S_CS"/>
</dbReference>
<accession>A0A644XII7</accession>
<dbReference type="Pfam" id="PF12838">
    <property type="entry name" value="Fer4_7"/>
    <property type="match status" value="1"/>
</dbReference>
<dbReference type="PROSITE" id="PS51379">
    <property type="entry name" value="4FE4S_FER_2"/>
    <property type="match status" value="2"/>
</dbReference>
<dbReference type="SUPFAM" id="SSF54862">
    <property type="entry name" value="4Fe-4S ferredoxins"/>
    <property type="match status" value="1"/>
</dbReference>
<keyword evidence="4" id="KW-0411">Iron-sulfur</keyword>
<dbReference type="EMBL" id="VSSQ01002518">
    <property type="protein sequence ID" value="MPM15899.1"/>
    <property type="molecule type" value="Genomic_DNA"/>
</dbReference>
<dbReference type="Gene3D" id="3.30.70.20">
    <property type="match status" value="1"/>
</dbReference>